<name>A0ABV7X4G6_9HYPH</name>
<reference evidence="4" key="1">
    <citation type="journal article" date="2019" name="Int. J. Syst. Evol. Microbiol.">
        <title>The Global Catalogue of Microorganisms (GCM) 10K type strain sequencing project: providing services to taxonomists for standard genome sequencing and annotation.</title>
        <authorList>
            <consortium name="The Broad Institute Genomics Platform"/>
            <consortium name="The Broad Institute Genome Sequencing Center for Infectious Disease"/>
            <person name="Wu L."/>
            <person name="Ma J."/>
        </authorList>
    </citation>
    <scope>NUCLEOTIDE SEQUENCE [LARGE SCALE GENOMIC DNA]</scope>
    <source>
        <strain evidence="4">KCTC 42281</strain>
    </source>
</reference>
<evidence type="ECO:0000313" key="3">
    <source>
        <dbReference type="EMBL" id="MFC3706232.1"/>
    </source>
</evidence>
<evidence type="ECO:0000256" key="2">
    <source>
        <dbReference type="ARBA" id="ARBA00023125"/>
    </source>
</evidence>
<dbReference type="SUPFAM" id="SSF116734">
    <property type="entry name" value="DNA methylase specificity domain"/>
    <property type="match status" value="1"/>
</dbReference>
<protein>
    <submittedName>
        <fullName evidence="3">Uncharacterized protein</fullName>
    </submittedName>
</protein>
<organism evidence="3 4">
    <name type="scientific">Devosia honganensis</name>
    <dbReference type="NCBI Taxonomy" id="1610527"/>
    <lineage>
        <taxon>Bacteria</taxon>
        <taxon>Pseudomonadati</taxon>
        <taxon>Pseudomonadota</taxon>
        <taxon>Alphaproteobacteria</taxon>
        <taxon>Hyphomicrobiales</taxon>
        <taxon>Devosiaceae</taxon>
        <taxon>Devosia</taxon>
    </lineage>
</organism>
<accession>A0ABV7X4G6</accession>
<dbReference type="InterPro" id="IPR044946">
    <property type="entry name" value="Restrct_endonuc_typeI_TRD_sf"/>
</dbReference>
<keyword evidence="2" id="KW-0238">DNA-binding</keyword>
<gene>
    <name evidence="3" type="ORF">ACFOOL_15885</name>
</gene>
<dbReference type="EMBL" id="JBHRYD010000016">
    <property type="protein sequence ID" value="MFC3706232.1"/>
    <property type="molecule type" value="Genomic_DNA"/>
</dbReference>
<evidence type="ECO:0000256" key="1">
    <source>
        <dbReference type="ARBA" id="ARBA00022747"/>
    </source>
</evidence>
<dbReference type="Proteomes" id="UP001595613">
    <property type="component" value="Unassembled WGS sequence"/>
</dbReference>
<proteinExistence type="predicted"/>
<dbReference type="Gene3D" id="3.90.220.20">
    <property type="entry name" value="DNA methylase specificity domains"/>
    <property type="match status" value="1"/>
</dbReference>
<keyword evidence="4" id="KW-1185">Reference proteome</keyword>
<dbReference type="RefSeq" id="WP_380098332.1">
    <property type="nucleotide sequence ID" value="NZ_JBHRYD010000016.1"/>
</dbReference>
<keyword evidence="1" id="KW-0680">Restriction system</keyword>
<evidence type="ECO:0000313" key="4">
    <source>
        <dbReference type="Proteomes" id="UP001595613"/>
    </source>
</evidence>
<comment type="caution">
    <text evidence="3">The sequence shown here is derived from an EMBL/GenBank/DDBJ whole genome shotgun (WGS) entry which is preliminary data.</text>
</comment>
<sequence length="72" mass="8171">MPDELDGALVSNDFPGLDIDAEAVLPSYFLWYSRTDAFIDLCRRSSEGSTNRVRLKEAAFFDMWIEVPPLAE</sequence>